<dbReference type="PANTHER" id="PTHR44259:SF104">
    <property type="entry name" value="F-BOX ONLY PROTEIN (DUF295)-RELATED"/>
    <property type="match status" value="1"/>
</dbReference>
<dbReference type="PANTHER" id="PTHR44259">
    <property type="entry name" value="OS07G0183000 PROTEIN-RELATED"/>
    <property type="match status" value="1"/>
</dbReference>
<dbReference type="InterPro" id="IPR036047">
    <property type="entry name" value="F-box-like_dom_sf"/>
</dbReference>
<organism evidence="3 4">
    <name type="scientific">Brassica campestris</name>
    <name type="common">Field mustard</name>
    <dbReference type="NCBI Taxonomy" id="3711"/>
    <lineage>
        <taxon>Eukaryota</taxon>
        <taxon>Viridiplantae</taxon>
        <taxon>Streptophyta</taxon>
        <taxon>Embryophyta</taxon>
        <taxon>Tracheophyta</taxon>
        <taxon>Spermatophyta</taxon>
        <taxon>Magnoliopsida</taxon>
        <taxon>eudicotyledons</taxon>
        <taxon>Gunneridae</taxon>
        <taxon>Pentapetalae</taxon>
        <taxon>rosids</taxon>
        <taxon>malvids</taxon>
        <taxon>Brassicales</taxon>
        <taxon>Brassicaceae</taxon>
        <taxon>Brassiceae</taxon>
        <taxon>Brassica</taxon>
    </lineage>
</organism>
<dbReference type="InterPro" id="IPR005174">
    <property type="entry name" value="KIB1-4_b-propeller"/>
</dbReference>
<evidence type="ECO:0000259" key="1">
    <source>
        <dbReference type="Pfam" id="PF00646"/>
    </source>
</evidence>
<reference evidence="3 4" key="1">
    <citation type="submission" date="2018-06" db="EMBL/GenBank/DDBJ databases">
        <title>WGS assembly of Brassica rapa FPsc.</title>
        <authorList>
            <person name="Bowman J."/>
            <person name="Kohchi T."/>
            <person name="Yamato K."/>
            <person name="Jenkins J."/>
            <person name="Shu S."/>
            <person name="Ishizaki K."/>
            <person name="Yamaoka S."/>
            <person name="Nishihama R."/>
            <person name="Nakamura Y."/>
            <person name="Berger F."/>
            <person name="Adam C."/>
            <person name="Aki S."/>
            <person name="Althoff F."/>
            <person name="Araki T."/>
            <person name="Arteaga-Vazquez M."/>
            <person name="Balasubrmanian S."/>
            <person name="Bauer D."/>
            <person name="Boehm C."/>
            <person name="Briginshaw L."/>
            <person name="Caballero-Perez J."/>
            <person name="Catarino B."/>
            <person name="Chen F."/>
            <person name="Chiyoda S."/>
            <person name="Chovatia M."/>
            <person name="Davies K."/>
            <person name="Delmans M."/>
            <person name="Demura T."/>
            <person name="Dierschke T."/>
            <person name="Dolan L."/>
            <person name="Dorantes-Acosta A."/>
            <person name="Eklund D."/>
            <person name="Florent S."/>
            <person name="Flores-Sandoval E."/>
            <person name="Fujiyama A."/>
            <person name="Fukuzawa H."/>
            <person name="Galik B."/>
            <person name="Grimanelli D."/>
            <person name="Grimwood J."/>
            <person name="Grossniklaus U."/>
            <person name="Hamada T."/>
            <person name="Haseloff J."/>
            <person name="Hetherington A."/>
            <person name="Higo A."/>
            <person name="Hirakawa Y."/>
            <person name="Hundley H."/>
            <person name="Ikeda Y."/>
            <person name="Inoue K."/>
            <person name="Inoue S."/>
            <person name="Ishida S."/>
            <person name="Jia Q."/>
            <person name="Kakita M."/>
            <person name="Kanazawa T."/>
            <person name="Kawai Y."/>
            <person name="Kawashima T."/>
            <person name="Kennedy M."/>
            <person name="Kinose K."/>
            <person name="Kinoshita T."/>
            <person name="Kohara Y."/>
            <person name="Koide E."/>
            <person name="Komatsu K."/>
            <person name="Kopischke S."/>
            <person name="Kubo M."/>
            <person name="Kyozuka J."/>
            <person name="Lagercrantz U."/>
            <person name="Lin S."/>
            <person name="Lindquist E."/>
            <person name="Lipzen A."/>
            <person name="Lu C."/>
            <person name="Luna E."/>
            <person name="Martienssen R."/>
            <person name="Minamino N."/>
            <person name="Mizutani M."/>
            <person name="Mizutani M."/>
            <person name="Mochizuki N."/>
            <person name="Monte I."/>
            <person name="Mosher R."/>
            <person name="Nagasaki H."/>
            <person name="Nakagami H."/>
            <person name="Naramoto S."/>
            <person name="Nishitani K."/>
            <person name="Ohtani M."/>
            <person name="Okamoto T."/>
            <person name="Okumura M."/>
            <person name="Phillips J."/>
            <person name="Pollak B."/>
            <person name="Reinders A."/>
            <person name="Roevekamp M."/>
            <person name="Sano R."/>
            <person name="Sawa S."/>
            <person name="Schmid M."/>
            <person name="Shirakawa M."/>
            <person name="Solano R."/>
            <person name="Spunde A."/>
            <person name="Suetsugu N."/>
            <person name="Sugano S."/>
            <person name="Sugiyama A."/>
            <person name="Sun R."/>
            <person name="Suzuki Y."/>
            <person name="Takenaka M."/>
            <person name="Takezawa D."/>
            <person name="Tomogane H."/>
            <person name="Tsuzuki M."/>
            <person name="Ueda T."/>
            <person name="Umeda M."/>
            <person name="Ward J."/>
            <person name="Watanabe Y."/>
            <person name="Yazaki K."/>
            <person name="Yokoyama R."/>
            <person name="Yoshitake Y."/>
            <person name="Yotsui I."/>
            <person name="Zachgo S."/>
            <person name="Schmutz J."/>
        </authorList>
    </citation>
    <scope>NUCLEOTIDE SEQUENCE [LARGE SCALE GENOMIC DNA]</scope>
    <source>
        <strain evidence="4">cv. B-3</strain>
    </source>
</reference>
<dbReference type="SUPFAM" id="SSF81383">
    <property type="entry name" value="F-box domain"/>
    <property type="match status" value="1"/>
</dbReference>
<evidence type="ECO:0008006" key="5">
    <source>
        <dbReference type="Google" id="ProtNLM"/>
    </source>
</evidence>
<gene>
    <name evidence="3" type="ORF">BRARA_I04716</name>
</gene>
<dbReference type="InterPro" id="IPR001810">
    <property type="entry name" value="F-box_dom"/>
</dbReference>
<accession>A0A397YE78</accession>
<dbReference type="Gene3D" id="1.20.1280.50">
    <property type="match status" value="1"/>
</dbReference>
<dbReference type="AlphaFoldDB" id="A0A397YE78"/>
<feature type="domain" description="KIB1-4 beta-propeller" evidence="2">
    <location>
        <begin position="112"/>
        <end position="392"/>
    </location>
</feature>
<evidence type="ECO:0000259" key="2">
    <source>
        <dbReference type="Pfam" id="PF03478"/>
    </source>
</evidence>
<dbReference type="EMBL" id="CM010636">
    <property type="protein sequence ID" value="RID48183.1"/>
    <property type="molecule type" value="Genomic_DNA"/>
</dbReference>
<sequence length="421" mass="48684">MNTAKDLIMKKKIQEVVSSTDWSKLSPDVLRKIFETLNPLDSHQSKLVCSDWYSVWKTCDNLPPSPLQIIHIGGSPILSEQNVYRTEPDGQDLHKNPRRIIHEEGGSSTWSENTHYPLTLAGKRLKRSSCMASYGSWLLMVDYRDIHLLNLITFERINLPTMNLPALDTNNNWERESLSGKEVSRDDFQWKNAAVLWIEDMSGDYFVAWIFRQTYLISHKKGDESWSSFNIQGNGSGFMDAAYRNSKLYVLTVDKHINIFDFSLDLPRKCNRCKYTPFRFDEKPWESVWKTRLAVKESGEVLIVLSLKEVKNDQEKLLFYVFKMNLESCKWERVYSIGDNEMLIFGQGVTVKAPVKDRFGHGIKSGSINFVEDDVGPDDDDHHHGSVCGVFDLATSRIEWPKKTCYYISRTQWFVPGVAYY</sequence>
<dbReference type="Pfam" id="PF00646">
    <property type="entry name" value="F-box"/>
    <property type="match status" value="1"/>
</dbReference>
<dbReference type="Pfam" id="PF03478">
    <property type="entry name" value="Beta-prop_KIB1-4"/>
    <property type="match status" value="1"/>
</dbReference>
<feature type="domain" description="F-box" evidence="1">
    <location>
        <begin position="22"/>
        <end position="61"/>
    </location>
</feature>
<dbReference type="Proteomes" id="UP000264353">
    <property type="component" value="Chromosome A9"/>
</dbReference>
<evidence type="ECO:0000313" key="3">
    <source>
        <dbReference type="EMBL" id="RID48183.1"/>
    </source>
</evidence>
<dbReference type="InterPro" id="IPR050942">
    <property type="entry name" value="F-box_BR-signaling"/>
</dbReference>
<proteinExistence type="predicted"/>
<evidence type="ECO:0000313" key="4">
    <source>
        <dbReference type="Proteomes" id="UP000264353"/>
    </source>
</evidence>
<protein>
    <recommendedName>
        <fullName evidence="5">F-box domain-containing protein</fullName>
    </recommendedName>
</protein>
<name>A0A397YE78_BRACM</name>